<feature type="domain" description="RCK N-terminal" evidence="8">
    <location>
        <begin position="1"/>
        <end position="117"/>
    </location>
</feature>
<dbReference type="InterPro" id="IPR036721">
    <property type="entry name" value="RCK_C_sf"/>
</dbReference>
<keyword evidence="5" id="KW-0520">NAD</keyword>
<dbReference type="PROSITE" id="PS51202">
    <property type="entry name" value="RCK_C"/>
    <property type="match status" value="1"/>
</dbReference>
<dbReference type="InterPro" id="IPR003148">
    <property type="entry name" value="RCK_N"/>
</dbReference>
<dbReference type="EMBL" id="JAJFZT010000001">
    <property type="protein sequence ID" value="MCC3271817.1"/>
    <property type="molecule type" value="Genomic_DNA"/>
</dbReference>
<name>A0A9X1M6K3_9MICC</name>
<evidence type="ECO:0000256" key="6">
    <source>
        <dbReference type="ARBA" id="ARBA00023065"/>
    </source>
</evidence>
<evidence type="ECO:0000256" key="5">
    <source>
        <dbReference type="ARBA" id="ARBA00023027"/>
    </source>
</evidence>
<dbReference type="GO" id="GO:0015079">
    <property type="term" value="F:potassium ion transmembrane transporter activity"/>
    <property type="evidence" value="ECO:0007669"/>
    <property type="project" value="InterPro"/>
</dbReference>
<gene>
    <name evidence="10" type="ORF">LJ755_03620</name>
    <name evidence="11" type="ORF">MUK71_07075</name>
</gene>
<evidence type="ECO:0000256" key="1">
    <source>
        <dbReference type="ARBA" id="ARBA00017378"/>
    </source>
</evidence>
<evidence type="ECO:0000313" key="11">
    <source>
        <dbReference type="EMBL" id="UON93358.1"/>
    </source>
</evidence>
<evidence type="ECO:0000313" key="12">
    <source>
        <dbReference type="Proteomes" id="UP000829758"/>
    </source>
</evidence>
<evidence type="ECO:0000256" key="2">
    <source>
        <dbReference type="ARBA" id="ARBA00022448"/>
    </source>
</evidence>
<keyword evidence="3" id="KW-0633">Potassium transport</keyword>
<dbReference type="Proteomes" id="UP001155145">
    <property type="component" value="Unassembled WGS sequence"/>
</dbReference>
<dbReference type="Gene3D" id="3.40.50.720">
    <property type="entry name" value="NAD(P)-binding Rossmann-like Domain"/>
    <property type="match status" value="1"/>
</dbReference>
<dbReference type="SUPFAM" id="SSF116726">
    <property type="entry name" value="TrkA C-terminal domain-like"/>
    <property type="match status" value="1"/>
</dbReference>
<evidence type="ECO:0000256" key="4">
    <source>
        <dbReference type="ARBA" id="ARBA00022958"/>
    </source>
</evidence>
<feature type="compositionally biased region" description="Low complexity" evidence="7">
    <location>
        <begin position="217"/>
        <end position="232"/>
    </location>
</feature>
<evidence type="ECO:0000313" key="10">
    <source>
        <dbReference type="EMBL" id="MCC3271817.1"/>
    </source>
</evidence>
<feature type="compositionally biased region" description="Polar residues" evidence="7">
    <location>
        <begin position="251"/>
        <end position="261"/>
    </location>
</feature>
<dbReference type="GO" id="GO:0005886">
    <property type="term" value="C:plasma membrane"/>
    <property type="evidence" value="ECO:0007669"/>
    <property type="project" value="InterPro"/>
</dbReference>
<dbReference type="Pfam" id="PF02254">
    <property type="entry name" value="TrkA_N"/>
    <property type="match status" value="1"/>
</dbReference>
<dbReference type="Gene3D" id="3.30.70.1450">
    <property type="entry name" value="Regulator of K+ conductance, C-terminal domain"/>
    <property type="match status" value="1"/>
</dbReference>
<dbReference type="PROSITE" id="PS51201">
    <property type="entry name" value="RCK_N"/>
    <property type="match status" value="1"/>
</dbReference>
<dbReference type="Proteomes" id="UP000829758">
    <property type="component" value="Chromosome"/>
</dbReference>
<dbReference type="AlphaFoldDB" id="A0A9X1M6K3"/>
<dbReference type="PANTHER" id="PTHR43833">
    <property type="entry name" value="POTASSIUM CHANNEL PROTEIN 2-RELATED-RELATED"/>
    <property type="match status" value="1"/>
</dbReference>
<evidence type="ECO:0000259" key="8">
    <source>
        <dbReference type="PROSITE" id="PS51201"/>
    </source>
</evidence>
<keyword evidence="4" id="KW-0630">Potassium</keyword>
<dbReference type="InterPro" id="IPR050721">
    <property type="entry name" value="Trk_Ktr_HKT_K-transport"/>
</dbReference>
<feature type="region of interest" description="Disordered" evidence="7">
    <location>
        <begin position="217"/>
        <end position="261"/>
    </location>
</feature>
<dbReference type="SUPFAM" id="SSF51735">
    <property type="entry name" value="NAD(P)-binding Rossmann-fold domains"/>
    <property type="match status" value="1"/>
</dbReference>
<dbReference type="InterPro" id="IPR006037">
    <property type="entry name" value="RCK_C"/>
</dbReference>
<dbReference type="RefSeq" id="WP_227928001.1">
    <property type="nucleotide sequence ID" value="NZ_CP094984.1"/>
</dbReference>
<evidence type="ECO:0000256" key="3">
    <source>
        <dbReference type="ARBA" id="ARBA00022538"/>
    </source>
</evidence>
<evidence type="ECO:0000313" key="13">
    <source>
        <dbReference type="Proteomes" id="UP001155145"/>
    </source>
</evidence>
<keyword evidence="2" id="KW-0813">Transport</keyword>
<accession>A0A9X1M6K3</accession>
<dbReference type="Pfam" id="PF02080">
    <property type="entry name" value="TrkA_C"/>
    <property type="match status" value="1"/>
</dbReference>
<sequence>MKVVIAGAGSVGSSIAKELLSHGHDVLLIDEKPECVGRSGLRGARWLIGDACELTTLKDAQLEDADVVVSATGDDKVNLVVSLLAKSEFGVARTVGRVNNPKNDWMFDDSWGVDVAVNTPRLMTALVEEAVEIGDLVRLLTLQTGVSSMVEFTVPADSHLTGRTLGSIDWPLDATVVAILRDDVPITPSNDDVVEPGDELFFITTIAAEDDLRAVLAPGADQRAGQGADADPVSGGASDPEPSETMAAGRETTQASHNPSA</sequence>
<dbReference type="InterPro" id="IPR006036">
    <property type="entry name" value="K_uptake_TrkA"/>
</dbReference>
<dbReference type="EMBL" id="CP094984">
    <property type="protein sequence ID" value="UON93358.1"/>
    <property type="molecule type" value="Genomic_DNA"/>
</dbReference>
<reference evidence="10" key="1">
    <citation type="submission" date="2021-10" db="EMBL/GenBank/DDBJ databases">
        <title>Novel species in genus Arthrobacter.</title>
        <authorList>
            <person name="Liu Y."/>
        </authorList>
    </citation>
    <scope>NUCLEOTIDE SEQUENCE</scope>
    <source>
        <strain evidence="12">zg-Y462</strain>
        <strain evidence="10">Zg-Y462</strain>
    </source>
</reference>
<protein>
    <recommendedName>
        <fullName evidence="1">Trk system potassium uptake protein TrkA</fullName>
    </recommendedName>
</protein>
<dbReference type="PRINTS" id="PR00335">
    <property type="entry name" value="KUPTAKETRKA"/>
</dbReference>
<dbReference type="InterPro" id="IPR036291">
    <property type="entry name" value="NAD(P)-bd_dom_sf"/>
</dbReference>
<proteinExistence type="predicted"/>
<keyword evidence="12" id="KW-1185">Reference proteome</keyword>
<feature type="domain" description="RCK C-terminal" evidence="9">
    <location>
        <begin position="137"/>
        <end position="218"/>
    </location>
</feature>
<keyword evidence="6" id="KW-0406">Ion transport</keyword>
<dbReference type="PANTHER" id="PTHR43833:SF5">
    <property type="entry name" value="TRK SYSTEM POTASSIUM UPTAKE PROTEIN TRKA"/>
    <property type="match status" value="1"/>
</dbReference>
<evidence type="ECO:0000256" key="7">
    <source>
        <dbReference type="SAM" id="MobiDB-lite"/>
    </source>
</evidence>
<evidence type="ECO:0000259" key="9">
    <source>
        <dbReference type="PROSITE" id="PS51202"/>
    </source>
</evidence>
<organism evidence="10 13">
    <name type="scientific">Arthrobacter zhangbolii</name>
    <dbReference type="NCBI Taxonomy" id="2886936"/>
    <lineage>
        <taxon>Bacteria</taxon>
        <taxon>Bacillati</taxon>
        <taxon>Actinomycetota</taxon>
        <taxon>Actinomycetes</taxon>
        <taxon>Micrococcales</taxon>
        <taxon>Micrococcaceae</taxon>
        <taxon>Arthrobacter</taxon>
    </lineage>
</organism>